<dbReference type="Gene3D" id="1.10.3130.20">
    <property type="entry name" value="Phycobilisome linker domain"/>
    <property type="match status" value="2"/>
</dbReference>
<evidence type="ECO:0000256" key="2">
    <source>
        <dbReference type="ARBA" id="ARBA00022801"/>
    </source>
</evidence>
<name>A0AAE3EDR4_9FIRM</name>
<feature type="compositionally biased region" description="Acidic residues" evidence="3">
    <location>
        <begin position="56"/>
        <end position="80"/>
    </location>
</feature>
<feature type="signal peptide" evidence="4">
    <location>
        <begin position="1"/>
        <end position="37"/>
    </location>
</feature>
<dbReference type="GO" id="GO:0005576">
    <property type="term" value="C:extracellular region"/>
    <property type="evidence" value="ECO:0007669"/>
    <property type="project" value="InterPro"/>
</dbReference>
<dbReference type="Pfam" id="PF13946">
    <property type="entry name" value="DUF4214"/>
    <property type="match status" value="2"/>
</dbReference>
<proteinExistence type="predicted"/>
<evidence type="ECO:0000256" key="1">
    <source>
        <dbReference type="ARBA" id="ARBA00022729"/>
    </source>
</evidence>
<dbReference type="Proteomes" id="UP001198182">
    <property type="component" value="Unassembled WGS sequence"/>
</dbReference>
<organism evidence="6 7">
    <name type="scientific">Hominifimenecus microfluidus</name>
    <dbReference type="NCBI Taxonomy" id="2885348"/>
    <lineage>
        <taxon>Bacteria</taxon>
        <taxon>Bacillati</taxon>
        <taxon>Bacillota</taxon>
        <taxon>Clostridia</taxon>
        <taxon>Lachnospirales</taxon>
        <taxon>Lachnospiraceae</taxon>
        <taxon>Hominifimenecus</taxon>
    </lineage>
</organism>
<keyword evidence="2" id="KW-0378">Hydrolase</keyword>
<accession>A0AAE3EDR4</accession>
<gene>
    <name evidence="6" type="ORF">LKD81_16925</name>
</gene>
<feature type="domain" description="DUF4214" evidence="5">
    <location>
        <begin position="2604"/>
        <end position="2670"/>
    </location>
</feature>
<evidence type="ECO:0000313" key="7">
    <source>
        <dbReference type="Proteomes" id="UP001198182"/>
    </source>
</evidence>
<reference evidence="6" key="1">
    <citation type="submission" date="2021-10" db="EMBL/GenBank/DDBJ databases">
        <title>Anaerobic single-cell dispensing facilitates the cultivation of human gut bacteria.</title>
        <authorList>
            <person name="Afrizal A."/>
        </authorList>
    </citation>
    <scope>NUCLEOTIDE SEQUENCE</scope>
    <source>
        <strain evidence="6">CLA-AA-H215</strain>
    </source>
</reference>
<keyword evidence="7" id="KW-1185">Reference proteome</keyword>
<dbReference type="InterPro" id="IPR038255">
    <property type="entry name" value="PBS_linker_sf"/>
</dbReference>
<feature type="domain" description="DUF4214" evidence="5">
    <location>
        <begin position="2487"/>
        <end position="2553"/>
    </location>
</feature>
<feature type="chain" id="PRO_5042281064" evidence="4">
    <location>
        <begin position="38"/>
        <end position="2678"/>
    </location>
</feature>
<dbReference type="InterPro" id="IPR010126">
    <property type="entry name" value="Esterase_phb"/>
</dbReference>
<dbReference type="InterPro" id="IPR050955">
    <property type="entry name" value="Plant_Biomass_Hydrol_Est"/>
</dbReference>
<feature type="region of interest" description="Disordered" evidence="3">
    <location>
        <begin position="53"/>
        <end position="80"/>
    </location>
</feature>
<dbReference type="InterPro" id="IPR029058">
    <property type="entry name" value="AB_hydrolase_fold"/>
</dbReference>
<dbReference type="RefSeq" id="WP_308455049.1">
    <property type="nucleotide sequence ID" value="NZ_JAJEQR010000083.1"/>
</dbReference>
<dbReference type="InterPro" id="IPR025282">
    <property type="entry name" value="DUF4214"/>
</dbReference>
<comment type="caution">
    <text evidence="6">The sequence shown here is derived from an EMBL/GenBank/DDBJ whole genome shotgun (WGS) entry which is preliminary data.</text>
</comment>
<dbReference type="Gene3D" id="3.40.50.1820">
    <property type="entry name" value="alpha/beta hydrolase"/>
    <property type="match status" value="5"/>
</dbReference>
<evidence type="ECO:0000256" key="3">
    <source>
        <dbReference type="SAM" id="MobiDB-lite"/>
    </source>
</evidence>
<evidence type="ECO:0000256" key="4">
    <source>
        <dbReference type="SAM" id="SignalP"/>
    </source>
</evidence>
<sequence length="2678" mass="297142">MSSKRNRHLMLRKTMAGLLSMAMVVTIVTPASGNAYASALDEETAKAVLEQVAEPSDSETPEAEPVAEEEAPAEAAEEAVPEEAVAEEITGETVDLYAAQSVFKNEDVESIQAFTDYNFYGLRLNRIVIQFRNGTNMTGAGNAENYKVWDRAFQKGEFEEAGAKGAIDSVDVEGFTVTLNFSQNPAGNEAFGMMCTSLWAVAETSEGTYEIKSKGQGDGKDYQYFTRENLDLVLGLGQAATQEEGIASTDTFGHMLAGTVWQEQDNGIYDEFNLTWVDAADEEDATRFEAQDGRVPVHYYVPDSYDADEGMPLVLYVTGNGTSYWEAWDGDSHKIGDGKVISNNLGTNVSYDEAVSQWAETGEVIVASPDVHSDKNKSAATDVANTIKYFQENYNISKVILSGNSNGTGITSQCVRDYTELVDVFLNYNGWFGDGPNQIFSSDRQKATWPEESVQHIADEGVAIWFFNGEKDPLANPQFTVNAYKQLIPYYQAAGWSDEWIADNLRISGFKDYKFVEWGVNDHSVTKVVASNYITSPYRDVYEDGGLLNAGDNYYMSDATRDDVKQFAYTVYPESVKDWALGDHSEGHTATPIEESAAAPASIGSYQKRNGYFTYQVKVGETTREVELYIPDGARQREYWICMTLPNGVNSTQFLENANWFETADQDSACLLIMKPENGTWGNVEDEMAYVNAAMGTLASNGKYYSAFTYDYLVGYGEGAPALQLWAAQNPLKMISQVYVNAQADAAYDALLKEAGDTQVGQTPQPNNMNFDGYKDKDGNEITQKRTFAAQSYKDIPIPTWFIGNTSESIVNYWKDANDCVADGTADASYGTIYWQSEDSDAIATSFSDIQTQVAVQENAEDVYGSATTESIYDFLTYYSGYDNNSVYGHFITKRLDYNDAIESGNLKAVDHEWNGTVRSYLVYVPDSVKKMDGPAPVVFANHGAGQTAFVFMEATDIKEAADKYGFIAVTFDVTSNADYMADLYEMVKADCEEMGVTMDESRVYAYGQSAGGGSVANTMAQSKKVVDLFAAFGMTSGIHTVAQADGSDKIVPMYAIYGEYDYWPMKLGAIGAGEWTGSQKTQYAWTTDTQSYWANRLLGMTLDELTDENNYTVVDGIGASLVPENTPISLIINPTATANRYKTYTWSLADGTPIFNWSQCYGRGHNLIPTDLDELWTKWYSKWQKVDDSTVAYWADGVGNGESVLVNQYPAEDVKELKDLDAITELPYDFSQAAQLPLTGYFTKAIGEEGRTVKVYISEEASIRSYFTVVAVPDGVSSTTKFLEENGWFDLADAKGEGLIVLEPADGQWGTREEEQDYVNAAMSFARSGRNANNVPVFSVYGEFYLVGYGASAAPLEAWAAEWPIYVISQVYIDGTGAGRSYLDATGAKEYDGTNTSGYDGEIKNFDSVLAALGISERMKKSDVPVPTWFIGYDENDYSITYWKQANDAIATTEAGVYRQSIKSTALQTEYANATLRKEQPDTKYGIAQVKVSNDGAVTAEDIYSWMSIYTRYDNTFAYSNALGYRLDYTAATVAAQQAAKNLAADDRETLTFKMTGGEKGEAELWASSAVKVEAAENAAGSGTVIVGIASFADNGGLNGTRTPDGENDPREYIFYVPDSAKEKAGENGAPAIVIYPGNSQTDRIFMDSTMWWKIADEEGIVLAFVCETYSNNSVSVSHANQDLCYYTLRALLEQQISEDYVKVDTNRIYGSGQSAGSSATQTFVRQHPEFYAAAASTSFAVASEGVGEYIPTYLQTGQSDLGNLLPDLWGSTTLQGWIEYLFKANGLDTDINSWTSAVEDGRYHVYTWENHQGIPMVQWGQTQMRVHNCYPAEMPLLWNFMKHYSYTTDENGYVTARYYSESAFAEDDLVEIEKQNPETVATDLTEENVPKIDVTRGNKLPLTGYLNQEIKVGETTRTVKLYIADGAPVRTYMTIINVPDGVDTYKFLKDNGWIDLMNERHEGLFVLEPGEDGWGTAEEEQAYIAEAMKAYNTRKWYSNYSTSYAVGYGEGGSALQAYVMSKPTAFISAVFADASDIPDAYLTATAATVNDAQTDIKKGDIPVPVWEVNGSNDKVVDYWKNASKVGKTPETKDGITVYKQAEEILMTSYTKGVVSKVMVQDDVENVYSADFTKAAYNFMSEYTRYENNWANGNALMLRPDYDELGVEFYEMDLDGYKREYMVYVPESIRDQENIPTVYVMAGNTQTDRVFFDATSWWQVADDYGFMIVLPCEQFNSAVDLTWNITGYQQGSATAISDDVAFLKNVIAEVDQNYSTDTTRRYVTGQSFGSMWTNFCAVYMSDYFAAFGSTSGTLSVAVDENAKTDKVPVWLFAGQYDIFDWDFNKDVTSGFSLKNTINYYLNRNDLGTLDDNVKTVDGRYTTYTWSNEAGIPLYSYTQTAGRNHNCIPSEDRMIWENWFSKWTKVDGTRYYEGKAIDAEEPVAPTGVEGFVTRLYENVLGRTPDQKGLDAWVNVLKNGTNGGEEVAKGFIFSDEYTKKNTSNDAFVEMLYNTLLNRKSDAAGKKAWVDQLDSKLATREEIVEGFIHSNEFIGICGEYGIFTTAAEAFAARLYTKCLGRSYDKKGLKAWADLLHSRKIGGGEAAKGFFFSDEFQNLKLDNKEFVTRCYRTFLNREPDAQGLANWMNVLAKSNDRASVLDGFIGSSEYAKLCVSYGIDK</sequence>
<dbReference type="GO" id="GO:0016787">
    <property type="term" value="F:hydrolase activity"/>
    <property type="evidence" value="ECO:0007669"/>
    <property type="project" value="UniProtKB-KW"/>
</dbReference>
<dbReference type="PANTHER" id="PTHR43037">
    <property type="entry name" value="UNNAMED PRODUCT-RELATED"/>
    <property type="match status" value="1"/>
</dbReference>
<dbReference type="Pfam" id="PF10503">
    <property type="entry name" value="Esterase_PHB"/>
    <property type="match status" value="1"/>
</dbReference>
<evidence type="ECO:0000259" key="5">
    <source>
        <dbReference type="Pfam" id="PF13946"/>
    </source>
</evidence>
<protein>
    <submittedName>
        <fullName evidence="6">DUF4214 domain-containing protein</fullName>
    </submittedName>
</protein>
<dbReference type="PANTHER" id="PTHR43037:SF5">
    <property type="entry name" value="FERULOYL ESTERASE"/>
    <property type="match status" value="1"/>
</dbReference>
<evidence type="ECO:0000313" key="6">
    <source>
        <dbReference type="EMBL" id="MCC2232653.1"/>
    </source>
</evidence>
<dbReference type="SUPFAM" id="SSF53474">
    <property type="entry name" value="alpha/beta-Hydrolases"/>
    <property type="match status" value="4"/>
</dbReference>
<keyword evidence="1 4" id="KW-0732">Signal</keyword>
<dbReference type="EMBL" id="JAJEQR010000083">
    <property type="protein sequence ID" value="MCC2232653.1"/>
    <property type="molecule type" value="Genomic_DNA"/>
</dbReference>